<reference evidence="3 4" key="1">
    <citation type="submission" date="2016-07" db="EMBL/GenBank/DDBJ databases">
        <title>Pervasive Adenine N6-methylation of Active Genes in Fungi.</title>
        <authorList>
            <consortium name="DOE Joint Genome Institute"/>
            <person name="Mondo S.J."/>
            <person name="Dannebaum R.O."/>
            <person name="Kuo R.C."/>
            <person name="Labutti K."/>
            <person name="Haridas S."/>
            <person name="Kuo A."/>
            <person name="Salamov A."/>
            <person name="Ahrendt S.R."/>
            <person name="Lipzen A."/>
            <person name="Sullivan W."/>
            <person name="Andreopoulos W.B."/>
            <person name="Clum A."/>
            <person name="Lindquist E."/>
            <person name="Daum C."/>
            <person name="Ramamoorthy G.K."/>
            <person name="Gryganskyi A."/>
            <person name="Culley D."/>
            <person name="Magnuson J.K."/>
            <person name="James T.Y."/>
            <person name="O'Malley M.A."/>
            <person name="Stajich J.E."/>
            <person name="Spatafora J.W."/>
            <person name="Visel A."/>
            <person name="Grigoriev I.V."/>
        </authorList>
    </citation>
    <scope>NUCLEOTIDE SEQUENCE [LARGE SCALE GENOMIC DNA]</scope>
    <source>
        <strain evidence="3 4">CBS 129021</strain>
    </source>
</reference>
<feature type="transmembrane region" description="Helical" evidence="2">
    <location>
        <begin position="195"/>
        <end position="218"/>
    </location>
</feature>
<accession>A0A1Y2E0I5</accession>
<dbReference type="Proteomes" id="UP000193689">
    <property type="component" value="Unassembled WGS sequence"/>
</dbReference>
<feature type="transmembrane region" description="Helical" evidence="2">
    <location>
        <begin position="158"/>
        <end position="183"/>
    </location>
</feature>
<feature type="transmembrane region" description="Helical" evidence="2">
    <location>
        <begin position="83"/>
        <end position="107"/>
    </location>
</feature>
<name>A0A1Y2E0I5_9PEZI</name>
<feature type="transmembrane region" description="Helical" evidence="2">
    <location>
        <begin position="239"/>
        <end position="256"/>
    </location>
</feature>
<keyword evidence="4" id="KW-1185">Reference proteome</keyword>
<feature type="compositionally biased region" description="Basic and acidic residues" evidence="1">
    <location>
        <begin position="488"/>
        <end position="497"/>
    </location>
</feature>
<feature type="region of interest" description="Disordered" evidence="1">
    <location>
        <begin position="315"/>
        <end position="355"/>
    </location>
</feature>
<keyword evidence="2" id="KW-0812">Transmembrane</keyword>
<evidence type="ECO:0000256" key="2">
    <source>
        <dbReference type="SAM" id="Phobius"/>
    </source>
</evidence>
<dbReference type="PANTHER" id="PTHR35184:SF1">
    <property type="entry name" value="INTEGRAL MEMBRANE PROTEIN"/>
    <property type="match status" value="1"/>
</dbReference>
<feature type="compositionally biased region" description="Low complexity" evidence="1">
    <location>
        <begin position="538"/>
        <end position="551"/>
    </location>
</feature>
<dbReference type="GeneID" id="63770215"/>
<gene>
    <name evidence="3" type="ORF">BCR38DRAFT_190352</name>
</gene>
<keyword evidence="2" id="KW-0472">Membrane</keyword>
<dbReference type="STRING" id="1141098.A0A1Y2E0I5"/>
<feature type="transmembrane region" description="Helical" evidence="2">
    <location>
        <begin position="119"/>
        <end position="138"/>
    </location>
</feature>
<dbReference type="Pfam" id="PF11309">
    <property type="entry name" value="DUF3112"/>
    <property type="match status" value="1"/>
</dbReference>
<feature type="transmembrane region" description="Helical" evidence="2">
    <location>
        <begin position="276"/>
        <end position="294"/>
    </location>
</feature>
<sequence length="566" mass="60821">MSSDWTSISSPGSSGAQAEANTTNAGAPPGPPGPPYPIAGAVVGGVPTMPVDDPVSAVLAFFFIVGAGIHMGIFQFNRKHGHLFVFSAMMFAFCLIRAAALVMRMVWASNLRNVNVAMAANILTQAGTVIVFVINLFFAQRIVRGYHPKFGWSTPARVVLRLLVGSCIACLLMVIIATIQYFFTLDEGVRRSCRIVQLFSGSYLMVLAFIPIPIVLIAALAPRDSRVEKFGEGSWSSKLLLVTFTSTLLTIGAGFRVGTNYYPRAAKDPAWYHHQAAFYIFNFVFDIIVTYVYIGMHFHKRFHVPNGAKGPGSYSVIKSYSSDKPSRPGSCQSSRNSKSPNKKPHPGFNRFSGDQTLRNDSDAALSFTPDLPPGVKAYMRYAELGDSPYDHRSYGGDTTDVDAESQHARERVGLALNGPIIKVSSHNGSSSTIHKAGTTAGHTNTGMWMPTLPAEASGGGAWPITVPSSPAPPRSLKNQPSGRSTPGVKEHSGRSLRGESSWTPLIAEDIELRDSSSRSGAGAKGEIGEAGTERITRASQSAPGSSSVSVRTRSRSRTPRRKSGFT</sequence>
<dbReference type="RefSeq" id="XP_040716210.1">
    <property type="nucleotide sequence ID" value="XM_040854003.1"/>
</dbReference>
<evidence type="ECO:0000313" key="3">
    <source>
        <dbReference type="EMBL" id="ORY65058.1"/>
    </source>
</evidence>
<evidence type="ECO:0000256" key="1">
    <source>
        <dbReference type="SAM" id="MobiDB-lite"/>
    </source>
</evidence>
<organism evidence="3 4">
    <name type="scientific">Pseudomassariella vexata</name>
    <dbReference type="NCBI Taxonomy" id="1141098"/>
    <lineage>
        <taxon>Eukaryota</taxon>
        <taxon>Fungi</taxon>
        <taxon>Dikarya</taxon>
        <taxon>Ascomycota</taxon>
        <taxon>Pezizomycotina</taxon>
        <taxon>Sordariomycetes</taxon>
        <taxon>Xylariomycetidae</taxon>
        <taxon>Amphisphaeriales</taxon>
        <taxon>Pseudomassariaceae</taxon>
        <taxon>Pseudomassariella</taxon>
    </lineage>
</organism>
<keyword evidence="2" id="KW-1133">Transmembrane helix</keyword>
<protein>
    <submittedName>
        <fullName evidence="3">Uncharacterized protein</fullName>
    </submittedName>
</protein>
<evidence type="ECO:0000313" key="4">
    <source>
        <dbReference type="Proteomes" id="UP000193689"/>
    </source>
</evidence>
<feature type="compositionally biased region" description="Polar residues" evidence="1">
    <location>
        <begin position="1"/>
        <end position="24"/>
    </location>
</feature>
<dbReference type="InParanoid" id="A0A1Y2E0I5"/>
<dbReference type="EMBL" id="MCFJ01000006">
    <property type="protein sequence ID" value="ORY65058.1"/>
    <property type="molecule type" value="Genomic_DNA"/>
</dbReference>
<feature type="region of interest" description="Disordered" evidence="1">
    <location>
        <begin position="456"/>
        <end position="566"/>
    </location>
</feature>
<dbReference type="AlphaFoldDB" id="A0A1Y2E0I5"/>
<proteinExistence type="predicted"/>
<dbReference type="InterPro" id="IPR021460">
    <property type="entry name" value="DUF3112"/>
</dbReference>
<feature type="region of interest" description="Disordered" evidence="1">
    <location>
        <begin position="1"/>
        <end position="31"/>
    </location>
</feature>
<dbReference type="PANTHER" id="PTHR35184">
    <property type="entry name" value="YALI0C10208P"/>
    <property type="match status" value="1"/>
</dbReference>
<comment type="caution">
    <text evidence="3">The sequence shown here is derived from an EMBL/GenBank/DDBJ whole genome shotgun (WGS) entry which is preliminary data.</text>
</comment>
<feature type="transmembrane region" description="Helical" evidence="2">
    <location>
        <begin position="55"/>
        <end position="76"/>
    </location>
</feature>
<dbReference type="OrthoDB" id="3357002at2759"/>
<feature type="compositionally biased region" description="Basic residues" evidence="1">
    <location>
        <begin position="552"/>
        <end position="566"/>
    </location>
</feature>